<sequence length="730" mass="83734">MRSFHISCWNIQGLFSSTFGSKSTDPEFLKNIKDADIIILTETWCRNDALTYCPSGYYEIIVPSVKLSTVHRGRDSGGILVWYREDLAKHISIITFGKFHCWLKLNNQIGISTTDTYLCAIYIPPAESPYHDEEYLNNIHTEISRFQAQGNVLLCGDFNARTGAEPDNIDPKGNEYIFGQSSLDLTGNLPPRNNLDQTVNKNGSELVHLCRALGLYILNGRIRGDSLGRFTCCSGLGASVVDYAITDMDPSSFSAFTVKQQTPLSDHNQTNIYIKTNHTLEQNKLETCEMYQVQQRYKWTPDSAEKCLQALNSEELNNLITIFMNKKFETTKDGVNLATNEINNIFQKAAYISELKKKGKKFIKKTPKDEKWFDSDCKTLRKQLRKLSNLKHKEPYDTDIRTEYCSKLKQYKDTIRAKKQHHLTKSLEEIEHSINQNQFWDMWNNLSTTKPQDLPIQDGNIWTKHFENLYKEIPPKQLNDNYDLIKQNLQTYEDTIKNNQNPLDFPITYKELTNKLKSQKCKKSCGPDSILGEMLKHSTPELQTAVLKLFNTVLSSGCFPDIWSRGLITPIHKSGDKLDPNNFRGICVNSNLGKLFSSILNHRIVNFLKEHNVLCPSQIGFLPNHRTTDHIYTLHTLINKHVKQTKNGKIFACFVDFKKAFDSIWHDGLYYKLLQSGVGGKVFDIIKSMYSNNKCAIRIGNKHTEFLTQKRGVRQGCSLSPTLFNIYINE</sequence>
<dbReference type="OMA" id="DIRTEYC"/>
<dbReference type="GO" id="GO:0003824">
    <property type="term" value="F:catalytic activity"/>
    <property type="evidence" value="ECO:0007669"/>
    <property type="project" value="InterPro"/>
</dbReference>
<dbReference type="PANTHER" id="PTHR19446">
    <property type="entry name" value="REVERSE TRANSCRIPTASES"/>
    <property type="match status" value="1"/>
</dbReference>
<dbReference type="CDD" id="cd01650">
    <property type="entry name" value="RT_nLTR_like"/>
    <property type="match status" value="1"/>
</dbReference>
<evidence type="ECO:0000313" key="3">
    <source>
        <dbReference type="Proteomes" id="UP001108240"/>
    </source>
</evidence>
<evidence type="ECO:0000259" key="1">
    <source>
        <dbReference type="PROSITE" id="PS50878"/>
    </source>
</evidence>
<dbReference type="GeneTree" id="ENSGT01120000271821"/>
<dbReference type="Pfam" id="PF03372">
    <property type="entry name" value="Exo_endo_phos"/>
    <property type="match status" value="1"/>
</dbReference>
<reference evidence="2" key="2">
    <citation type="submission" date="2025-09" db="UniProtKB">
        <authorList>
            <consortium name="Ensembl"/>
        </authorList>
    </citation>
    <scope>IDENTIFICATION</scope>
</reference>
<dbReference type="InterPro" id="IPR043502">
    <property type="entry name" value="DNA/RNA_pol_sf"/>
</dbReference>
<dbReference type="PROSITE" id="PS50878">
    <property type="entry name" value="RT_POL"/>
    <property type="match status" value="1"/>
</dbReference>
<dbReference type="SUPFAM" id="SSF56672">
    <property type="entry name" value="DNA/RNA polymerases"/>
    <property type="match status" value="1"/>
</dbReference>
<dbReference type="AlphaFoldDB" id="A0A9J8A704"/>
<dbReference type="SUPFAM" id="SSF56219">
    <property type="entry name" value="DNase I-like"/>
    <property type="match status" value="1"/>
</dbReference>
<dbReference type="InterPro" id="IPR000477">
    <property type="entry name" value="RT_dom"/>
</dbReference>
<organism evidence="2 3">
    <name type="scientific">Cyprinus carpio carpio</name>
    <dbReference type="NCBI Taxonomy" id="630221"/>
    <lineage>
        <taxon>Eukaryota</taxon>
        <taxon>Metazoa</taxon>
        <taxon>Chordata</taxon>
        <taxon>Craniata</taxon>
        <taxon>Vertebrata</taxon>
        <taxon>Euteleostomi</taxon>
        <taxon>Actinopterygii</taxon>
        <taxon>Neopterygii</taxon>
        <taxon>Teleostei</taxon>
        <taxon>Ostariophysi</taxon>
        <taxon>Cypriniformes</taxon>
        <taxon>Cyprinidae</taxon>
        <taxon>Cyprininae</taxon>
        <taxon>Cyprinus</taxon>
    </lineage>
</organism>
<evidence type="ECO:0000313" key="2">
    <source>
        <dbReference type="Ensembl" id="ENSCCRP00000140909.1"/>
    </source>
</evidence>
<keyword evidence="3" id="KW-1185">Reference proteome</keyword>
<name>A0A9J8A704_CYPCA</name>
<proteinExistence type="predicted"/>
<reference evidence="2" key="1">
    <citation type="submission" date="2025-08" db="UniProtKB">
        <authorList>
            <consortium name="Ensembl"/>
        </authorList>
    </citation>
    <scope>IDENTIFICATION</scope>
</reference>
<dbReference type="InterPro" id="IPR005135">
    <property type="entry name" value="Endo/exonuclease/phosphatase"/>
</dbReference>
<feature type="domain" description="Reverse transcriptase" evidence="1">
    <location>
        <begin position="552"/>
        <end position="730"/>
    </location>
</feature>
<dbReference type="Pfam" id="PF00078">
    <property type="entry name" value="RVT_1"/>
    <property type="match status" value="1"/>
</dbReference>
<accession>A0A9J8A704</accession>
<dbReference type="Gene3D" id="3.60.10.10">
    <property type="entry name" value="Endonuclease/exonuclease/phosphatase"/>
    <property type="match status" value="1"/>
</dbReference>
<protein>
    <recommendedName>
        <fullName evidence="1">Reverse transcriptase domain-containing protein</fullName>
    </recommendedName>
</protein>
<dbReference type="InterPro" id="IPR036691">
    <property type="entry name" value="Endo/exonu/phosph_ase_sf"/>
</dbReference>
<dbReference type="Proteomes" id="UP001108240">
    <property type="component" value="Unplaced"/>
</dbReference>
<dbReference type="Ensembl" id="ENSCCRT00000149470.1">
    <property type="protein sequence ID" value="ENSCCRP00000140909.1"/>
    <property type="gene ID" value="ENSCCRG00000064714.1"/>
</dbReference>